<evidence type="ECO:0008006" key="3">
    <source>
        <dbReference type="Google" id="ProtNLM"/>
    </source>
</evidence>
<evidence type="ECO:0000313" key="2">
    <source>
        <dbReference type="EMBL" id="KEA59166.1"/>
    </source>
</evidence>
<evidence type="ECO:0000256" key="1">
    <source>
        <dbReference type="SAM" id="SignalP"/>
    </source>
</evidence>
<dbReference type="AlphaFoldDB" id="A0A071MRN5"/>
<sequence>MKHRLFAASFVLAGSLLATSSSFAGGTSGIIHFSGMIVEPPCSFALDTADVAHAHVRPDCPRPASGQVAFVDAASLRTIKTTTFTQASRAIVLPERTGSNHAPMIAVVTYQ</sequence>
<dbReference type="EMBL" id="JJOA01000011">
    <property type="protein sequence ID" value="KEA59166.1"/>
    <property type="molecule type" value="Genomic_DNA"/>
</dbReference>
<protein>
    <recommendedName>
        <fullName evidence="3">Type 1 fimbrial protein</fullName>
    </recommendedName>
</protein>
<dbReference type="OrthoDB" id="9031734at2"/>
<keyword evidence="1" id="KW-0732">Signal</keyword>
<feature type="chain" id="PRO_5001678050" description="Type 1 fimbrial protein" evidence="1">
    <location>
        <begin position="25"/>
        <end position="111"/>
    </location>
</feature>
<gene>
    <name evidence="2" type="ORF">DT99_13095</name>
</gene>
<accession>A0A071MRN5</accession>
<organism evidence="2">
    <name type="scientific">Burkholderia cenocepacia</name>
    <dbReference type="NCBI Taxonomy" id="95486"/>
    <lineage>
        <taxon>Bacteria</taxon>
        <taxon>Pseudomonadati</taxon>
        <taxon>Pseudomonadota</taxon>
        <taxon>Betaproteobacteria</taxon>
        <taxon>Burkholderiales</taxon>
        <taxon>Burkholderiaceae</taxon>
        <taxon>Burkholderia</taxon>
        <taxon>Burkholderia cepacia complex</taxon>
    </lineage>
</organism>
<name>A0A071MRN5_9BURK</name>
<comment type="caution">
    <text evidence="2">The sequence shown here is derived from an EMBL/GenBank/DDBJ whole genome shotgun (WGS) entry which is preliminary data.</text>
</comment>
<proteinExistence type="predicted"/>
<feature type="signal peptide" evidence="1">
    <location>
        <begin position="1"/>
        <end position="24"/>
    </location>
</feature>
<reference evidence="2" key="1">
    <citation type="submission" date="2014-04" db="EMBL/GenBank/DDBJ databases">
        <title>In planta biocontrol of soil-borne Fusarium wilt of banana through a plant endophytic bacterium, Burkholderia cenocepacia 869T2.</title>
        <authorList>
            <person name="Ho Y.-N."/>
            <person name="Chiang H.-M."/>
            <person name="Chao C.-P."/>
            <person name="Su C.-C."/>
            <person name="Hsu H.-F."/>
            <person name="Guo C.-T."/>
            <person name="Hsieh J.-L."/>
            <person name="Huang C.-C."/>
        </authorList>
    </citation>
    <scope>NUCLEOTIDE SEQUENCE [LARGE SCALE GENOMIC DNA]</scope>
    <source>
        <strain evidence="2">869T2</strain>
    </source>
</reference>